<sequence length="236" mass="26806">MKTRVLVPTYQELHTLASIVHRIFEHNPSVEVLVIDDNSPDGTGELAEQLKIKYKNLDVLHRSTKNGLGAAYIDGFKQSMDNFDVLVEMDADGSHDPKDLVRILNEIPNYDCVLGSRWVSGGEVVNWPKSREILSRGGNLYARFMLGIEIKDATGGFRAYKTKALKQIELDKIGSQGYCFQVDMVRRFLKKGLSIKEVPITFTERTIGTSKMSKNIVLEAFWKIGIWGFQRILLRR</sequence>
<dbReference type="PANTHER" id="PTHR43398">
    <property type="entry name" value="DOLICHOL-PHOSPHATE MANNOSYLTRANSFERASE SUBUNIT 1"/>
    <property type="match status" value="1"/>
</dbReference>
<dbReference type="PANTHER" id="PTHR43398:SF1">
    <property type="entry name" value="DOLICHOL-PHOSPHATE MANNOSYLTRANSFERASE SUBUNIT 1"/>
    <property type="match status" value="1"/>
</dbReference>
<name>A0A6J6EQB7_9ZZZZ</name>
<dbReference type="SUPFAM" id="SSF53448">
    <property type="entry name" value="Nucleotide-diphospho-sugar transferases"/>
    <property type="match status" value="1"/>
</dbReference>
<keyword evidence="3" id="KW-0808">Transferase</keyword>
<dbReference type="InterPro" id="IPR039528">
    <property type="entry name" value="DPM1-like"/>
</dbReference>
<dbReference type="GO" id="GO:0004582">
    <property type="term" value="F:dolichyl-phosphate beta-D-mannosyltransferase activity"/>
    <property type="evidence" value="ECO:0007669"/>
    <property type="project" value="InterPro"/>
</dbReference>
<dbReference type="Gene3D" id="3.90.550.10">
    <property type="entry name" value="Spore Coat Polysaccharide Biosynthesis Protein SpsA, Chain A"/>
    <property type="match status" value="1"/>
</dbReference>
<dbReference type="Pfam" id="PF00535">
    <property type="entry name" value="Glycos_transf_2"/>
    <property type="match status" value="1"/>
</dbReference>
<dbReference type="EMBL" id="CAEZTU010000029">
    <property type="protein sequence ID" value="CAB4578672.1"/>
    <property type="molecule type" value="Genomic_DNA"/>
</dbReference>
<comment type="similarity">
    <text evidence="1">Belongs to the glycosyltransferase 2 family.</text>
</comment>
<dbReference type="CDD" id="cd06442">
    <property type="entry name" value="DPM1_like"/>
    <property type="match status" value="1"/>
</dbReference>
<evidence type="ECO:0000313" key="5">
    <source>
        <dbReference type="EMBL" id="CAB4578672.1"/>
    </source>
</evidence>
<dbReference type="GO" id="GO:0016020">
    <property type="term" value="C:membrane"/>
    <property type="evidence" value="ECO:0007669"/>
    <property type="project" value="GOC"/>
</dbReference>
<gene>
    <name evidence="5" type="ORF">UFOPK1740_00744</name>
</gene>
<dbReference type="GO" id="GO:0009247">
    <property type="term" value="P:glycolipid biosynthetic process"/>
    <property type="evidence" value="ECO:0007669"/>
    <property type="project" value="TreeGrafter"/>
</dbReference>
<feature type="domain" description="Glycosyltransferase 2-like" evidence="4">
    <location>
        <begin position="5"/>
        <end position="168"/>
    </location>
</feature>
<accession>A0A6J6EQB7</accession>
<proteinExistence type="inferred from homology"/>
<dbReference type="FunFam" id="3.90.550.10:FF:000122">
    <property type="entry name" value="Dolichol-phosphate mannosyltransferase subunit 1"/>
    <property type="match status" value="1"/>
</dbReference>
<evidence type="ECO:0000259" key="4">
    <source>
        <dbReference type="Pfam" id="PF00535"/>
    </source>
</evidence>
<evidence type="ECO:0000256" key="2">
    <source>
        <dbReference type="ARBA" id="ARBA00022676"/>
    </source>
</evidence>
<protein>
    <submittedName>
        <fullName evidence="5">Unannotated protein</fullName>
    </submittedName>
</protein>
<dbReference type="InterPro" id="IPR029044">
    <property type="entry name" value="Nucleotide-diphossugar_trans"/>
</dbReference>
<dbReference type="AlphaFoldDB" id="A0A6J6EQB7"/>
<dbReference type="InterPro" id="IPR001173">
    <property type="entry name" value="Glyco_trans_2-like"/>
</dbReference>
<reference evidence="5" key="1">
    <citation type="submission" date="2020-05" db="EMBL/GenBank/DDBJ databases">
        <authorList>
            <person name="Chiriac C."/>
            <person name="Salcher M."/>
            <person name="Ghai R."/>
            <person name="Kavagutti S V."/>
        </authorList>
    </citation>
    <scope>NUCLEOTIDE SEQUENCE</scope>
</reference>
<organism evidence="5">
    <name type="scientific">freshwater metagenome</name>
    <dbReference type="NCBI Taxonomy" id="449393"/>
    <lineage>
        <taxon>unclassified sequences</taxon>
        <taxon>metagenomes</taxon>
        <taxon>ecological metagenomes</taxon>
    </lineage>
</organism>
<evidence type="ECO:0000256" key="1">
    <source>
        <dbReference type="ARBA" id="ARBA00006739"/>
    </source>
</evidence>
<keyword evidence="2" id="KW-0328">Glycosyltransferase</keyword>
<evidence type="ECO:0000256" key="3">
    <source>
        <dbReference type="ARBA" id="ARBA00022679"/>
    </source>
</evidence>